<feature type="domain" description="Aspartate/glutamate/uridylate kinase" evidence="3">
    <location>
        <begin position="6"/>
        <end position="112"/>
    </location>
</feature>
<feature type="non-terminal residue" evidence="4">
    <location>
        <position position="160"/>
    </location>
</feature>
<accession>A0A0F9E7T6</accession>
<dbReference type="PANTHER" id="PTHR23342">
    <property type="entry name" value="N-ACETYLGLUTAMATE SYNTHASE"/>
    <property type="match status" value="1"/>
</dbReference>
<keyword evidence="1" id="KW-0808">Transferase</keyword>
<gene>
    <name evidence="4" type="ORF">LCGC14_2458650</name>
</gene>
<dbReference type="GO" id="GO:0003991">
    <property type="term" value="F:acetylglutamate kinase activity"/>
    <property type="evidence" value="ECO:0007669"/>
    <property type="project" value="TreeGrafter"/>
</dbReference>
<proteinExistence type="predicted"/>
<feature type="compositionally biased region" description="Basic and acidic residues" evidence="2">
    <location>
        <begin position="148"/>
        <end position="160"/>
    </location>
</feature>
<reference evidence="4" key="1">
    <citation type="journal article" date="2015" name="Nature">
        <title>Complex archaea that bridge the gap between prokaryotes and eukaryotes.</title>
        <authorList>
            <person name="Spang A."/>
            <person name="Saw J.H."/>
            <person name="Jorgensen S.L."/>
            <person name="Zaremba-Niedzwiedzka K."/>
            <person name="Martijn J."/>
            <person name="Lind A.E."/>
            <person name="van Eijk R."/>
            <person name="Schleper C."/>
            <person name="Guy L."/>
            <person name="Ettema T.J."/>
        </authorList>
    </citation>
    <scope>NUCLEOTIDE SEQUENCE</scope>
</reference>
<dbReference type="AlphaFoldDB" id="A0A0F9E7T6"/>
<name>A0A0F9E7T6_9ZZZZ</name>
<comment type="caution">
    <text evidence="4">The sequence shown here is derived from an EMBL/GenBank/DDBJ whole genome shotgun (WGS) entry which is preliminary data.</text>
</comment>
<organism evidence="4">
    <name type="scientific">marine sediment metagenome</name>
    <dbReference type="NCBI Taxonomy" id="412755"/>
    <lineage>
        <taxon>unclassified sequences</taxon>
        <taxon>metagenomes</taxon>
        <taxon>ecological metagenomes</taxon>
    </lineage>
</organism>
<dbReference type="SUPFAM" id="SSF53633">
    <property type="entry name" value="Carbamate kinase-like"/>
    <property type="match status" value="1"/>
</dbReference>
<dbReference type="Gene3D" id="3.40.1160.10">
    <property type="entry name" value="Acetylglutamate kinase-like"/>
    <property type="match status" value="1"/>
</dbReference>
<dbReference type="GO" id="GO:0006526">
    <property type="term" value="P:L-arginine biosynthetic process"/>
    <property type="evidence" value="ECO:0007669"/>
    <property type="project" value="TreeGrafter"/>
</dbReference>
<feature type="region of interest" description="Disordered" evidence="2">
    <location>
        <begin position="139"/>
        <end position="160"/>
    </location>
</feature>
<dbReference type="PANTHER" id="PTHR23342:SF0">
    <property type="entry name" value="N-ACETYLGLUTAMATE SYNTHASE, MITOCHONDRIAL"/>
    <property type="match status" value="1"/>
</dbReference>
<evidence type="ECO:0000256" key="1">
    <source>
        <dbReference type="ARBA" id="ARBA00022679"/>
    </source>
</evidence>
<sequence length="160" mass="16952">MNRSDILVAKIGGSTLGAHDTTLEDIVALQRRGVRPVVVHGGGAAISRAMVGAGVEARFIHGRRYTDDATLEIVERVLAGDVNRRLAARINELGGVAEPLNFGTTNVLFGRRIRLPGEDGDPMGAQPIHRLGGVGVKKHAPFPAQRPDLGDRLDDAGLVV</sequence>
<dbReference type="InterPro" id="IPR036393">
    <property type="entry name" value="AceGlu_kinase-like_sf"/>
</dbReference>
<evidence type="ECO:0000313" key="4">
    <source>
        <dbReference type="EMBL" id="KKL20118.1"/>
    </source>
</evidence>
<dbReference type="EMBL" id="LAZR01038223">
    <property type="protein sequence ID" value="KKL20118.1"/>
    <property type="molecule type" value="Genomic_DNA"/>
</dbReference>
<dbReference type="Pfam" id="PF00696">
    <property type="entry name" value="AA_kinase"/>
    <property type="match status" value="1"/>
</dbReference>
<dbReference type="InterPro" id="IPR001048">
    <property type="entry name" value="Asp/Glu/Uridylate_kinase"/>
</dbReference>
<protein>
    <recommendedName>
        <fullName evidence="3">Aspartate/glutamate/uridylate kinase domain-containing protein</fullName>
    </recommendedName>
</protein>
<evidence type="ECO:0000259" key="3">
    <source>
        <dbReference type="Pfam" id="PF00696"/>
    </source>
</evidence>
<evidence type="ECO:0000256" key="2">
    <source>
        <dbReference type="SAM" id="MobiDB-lite"/>
    </source>
</evidence>